<dbReference type="EMBL" id="JAYKOT010000003">
    <property type="protein sequence ID" value="MEB3429195.1"/>
    <property type="molecule type" value="Genomic_DNA"/>
</dbReference>
<dbReference type="PANTHER" id="PTHR43968:SF6">
    <property type="entry name" value="GLUTATHIONE S-TRANSFERASE OMEGA"/>
    <property type="match status" value="1"/>
</dbReference>
<dbReference type="RefSeq" id="WP_324619393.1">
    <property type="nucleotide sequence ID" value="NZ_JAYKOT010000003.1"/>
</dbReference>
<dbReference type="PROSITE" id="PS50404">
    <property type="entry name" value="GST_NTER"/>
    <property type="match status" value="1"/>
</dbReference>
<organism evidence="2 3">
    <name type="scientific">Citroniella saccharovorans</name>
    <dbReference type="NCBI Taxonomy" id="2053367"/>
    <lineage>
        <taxon>Bacteria</taxon>
        <taxon>Bacillati</taxon>
        <taxon>Bacillota</taxon>
        <taxon>Tissierellia</taxon>
        <taxon>Tissierellales</taxon>
        <taxon>Peptoniphilaceae</taxon>
        <taxon>Citroniella</taxon>
    </lineage>
</organism>
<dbReference type="PROSITE" id="PS51354">
    <property type="entry name" value="GLUTAREDOXIN_2"/>
    <property type="match status" value="1"/>
</dbReference>
<dbReference type="InterPro" id="IPR017937">
    <property type="entry name" value="Thioredoxin_CS"/>
</dbReference>
<dbReference type="InterPro" id="IPR036249">
    <property type="entry name" value="Thioredoxin-like_sf"/>
</dbReference>
<dbReference type="Proteomes" id="UP001357733">
    <property type="component" value="Unassembled WGS sequence"/>
</dbReference>
<dbReference type="GO" id="GO:0005737">
    <property type="term" value="C:cytoplasm"/>
    <property type="evidence" value="ECO:0007669"/>
    <property type="project" value="TreeGrafter"/>
</dbReference>
<dbReference type="CDD" id="cd00570">
    <property type="entry name" value="GST_N_family"/>
    <property type="match status" value="1"/>
</dbReference>
<name>A0AAW9MXA2_9FIRM</name>
<comment type="caution">
    <text evidence="2">The sequence shown here is derived from an EMBL/GenBank/DDBJ whole genome shotgun (WGS) entry which is preliminary data.</text>
</comment>
<dbReference type="SUPFAM" id="SSF52833">
    <property type="entry name" value="Thioredoxin-like"/>
    <property type="match status" value="1"/>
</dbReference>
<reference evidence="2 3" key="1">
    <citation type="submission" date="2024-01" db="EMBL/GenBank/DDBJ databases">
        <title>Complete genome sequence of Citroniella saccharovorans strain M6.X9, isolated from human fecal sample.</title>
        <authorList>
            <person name="Cheng G."/>
            <person name="Westerholm M."/>
            <person name="Schnurer A."/>
        </authorList>
    </citation>
    <scope>NUCLEOTIDE SEQUENCE [LARGE SCALE GENOMIC DNA]</scope>
    <source>
        <strain evidence="2 3">DSM 29873</strain>
    </source>
</reference>
<dbReference type="InterPro" id="IPR002109">
    <property type="entry name" value="Glutaredoxin"/>
</dbReference>
<dbReference type="Pfam" id="PF00462">
    <property type="entry name" value="Glutaredoxin"/>
    <property type="match status" value="1"/>
</dbReference>
<dbReference type="PROSITE" id="PS00194">
    <property type="entry name" value="THIOREDOXIN_1"/>
    <property type="match status" value="1"/>
</dbReference>
<keyword evidence="3" id="KW-1185">Reference proteome</keyword>
<protein>
    <submittedName>
        <fullName evidence="2">Glutaredoxin</fullName>
    </submittedName>
</protein>
<dbReference type="PANTHER" id="PTHR43968">
    <property type="match status" value="1"/>
</dbReference>
<feature type="domain" description="GST N-terminal" evidence="1">
    <location>
        <begin position="2"/>
        <end position="79"/>
    </location>
</feature>
<dbReference type="Gene3D" id="3.40.30.10">
    <property type="entry name" value="Glutaredoxin"/>
    <property type="match status" value="1"/>
</dbReference>
<sequence>MENLILYYKPTCPYCKKVQRFMGKNGIDIEMRNIDENESIKNELIEKGGKNQVPCLLIEGKAMYESSDIIDYLKENLVK</sequence>
<gene>
    <name evidence="2" type="ORF">VLK81_04015</name>
</gene>
<dbReference type="InterPro" id="IPR004045">
    <property type="entry name" value="Glutathione_S-Trfase_N"/>
</dbReference>
<dbReference type="InterPro" id="IPR050983">
    <property type="entry name" value="GST_Omega/HSP26"/>
</dbReference>
<accession>A0AAW9MXA2</accession>
<evidence type="ECO:0000313" key="3">
    <source>
        <dbReference type="Proteomes" id="UP001357733"/>
    </source>
</evidence>
<dbReference type="AlphaFoldDB" id="A0AAW9MXA2"/>
<evidence type="ECO:0000259" key="1">
    <source>
        <dbReference type="PROSITE" id="PS50404"/>
    </source>
</evidence>
<proteinExistence type="predicted"/>
<evidence type="ECO:0000313" key="2">
    <source>
        <dbReference type="EMBL" id="MEB3429195.1"/>
    </source>
</evidence>